<gene>
    <name evidence="2" type="ORF">FIBSPDRAFT_208472</name>
</gene>
<evidence type="ECO:0000313" key="3">
    <source>
        <dbReference type="Proteomes" id="UP000076532"/>
    </source>
</evidence>
<feature type="transmembrane region" description="Helical" evidence="1">
    <location>
        <begin position="12"/>
        <end position="36"/>
    </location>
</feature>
<keyword evidence="1" id="KW-0812">Transmembrane</keyword>
<keyword evidence="3" id="KW-1185">Reference proteome</keyword>
<dbReference type="EMBL" id="KV417481">
    <property type="protein sequence ID" value="KZP33916.1"/>
    <property type="molecule type" value="Genomic_DNA"/>
</dbReference>
<accession>A0A166WMU1</accession>
<reference evidence="2 3" key="1">
    <citation type="journal article" date="2016" name="Mol. Biol. Evol.">
        <title>Comparative Genomics of Early-Diverging Mushroom-Forming Fungi Provides Insights into the Origins of Lignocellulose Decay Capabilities.</title>
        <authorList>
            <person name="Nagy L.G."/>
            <person name="Riley R."/>
            <person name="Tritt A."/>
            <person name="Adam C."/>
            <person name="Daum C."/>
            <person name="Floudas D."/>
            <person name="Sun H."/>
            <person name="Yadav J.S."/>
            <person name="Pangilinan J."/>
            <person name="Larsson K.H."/>
            <person name="Matsuura K."/>
            <person name="Barry K."/>
            <person name="Labutti K."/>
            <person name="Kuo R."/>
            <person name="Ohm R.A."/>
            <person name="Bhattacharya S.S."/>
            <person name="Shirouzu T."/>
            <person name="Yoshinaga Y."/>
            <person name="Martin F.M."/>
            <person name="Grigoriev I.V."/>
            <person name="Hibbett D.S."/>
        </authorList>
    </citation>
    <scope>NUCLEOTIDE SEQUENCE [LARGE SCALE GENOMIC DNA]</scope>
    <source>
        <strain evidence="2 3">CBS 109695</strain>
    </source>
</reference>
<dbReference type="Proteomes" id="UP000076532">
    <property type="component" value="Unassembled WGS sequence"/>
</dbReference>
<proteinExistence type="predicted"/>
<dbReference type="AlphaFoldDB" id="A0A166WMU1"/>
<sequence>MSRALHSHAQVLSYGFSLVCTCISTLALSVVDSLWFPIRWHTRFTTAYTPQSPRIINRAFVSL</sequence>
<keyword evidence="1" id="KW-1133">Transmembrane helix</keyword>
<name>A0A166WMU1_9AGAM</name>
<evidence type="ECO:0000256" key="1">
    <source>
        <dbReference type="SAM" id="Phobius"/>
    </source>
</evidence>
<organism evidence="2 3">
    <name type="scientific">Athelia psychrophila</name>
    <dbReference type="NCBI Taxonomy" id="1759441"/>
    <lineage>
        <taxon>Eukaryota</taxon>
        <taxon>Fungi</taxon>
        <taxon>Dikarya</taxon>
        <taxon>Basidiomycota</taxon>
        <taxon>Agaricomycotina</taxon>
        <taxon>Agaricomycetes</taxon>
        <taxon>Agaricomycetidae</taxon>
        <taxon>Atheliales</taxon>
        <taxon>Atheliaceae</taxon>
        <taxon>Athelia</taxon>
    </lineage>
</organism>
<protein>
    <submittedName>
        <fullName evidence="2">Uncharacterized protein</fullName>
    </submittedName>
</protein>
<keyword evidence="1" id="KW-0472">Membrane</keyword>
<evidence type="ECO:0000313" key="2">
    <source>
        <dbReference type="EMBL" id="KZP33916.1"/>
    </source>
</evidence>